<accession>A0A5B9W2K7</accession>
<feature type="transmembrane region" description="Helical" evidence="2">
    <location>
        <begin position="92"/>
        <end position="112"/>
    </location>
</feature>
<feature type="transmembrane region" description="Helical" evidence="2">
    <location>
        <begin position="124"/>
        <end position="148"/>
    </location>
</feature>
<evidence type="ECO:0000313" key="4">
    <source>
        <dbReference type="Proteomes" id="UP000324233"/>
    </source>
</evidence>
<dbReference type="AlphaFoldDB" id="A0A5B9W2K7"/>
<evidence type="ECO:0000313" key="3">
    <source>
        <dbReference type="EMBL" id="QEH34872.1"/>
    </source>
</evidence>
<feature type="transmembrane region" description="Helical" evidence="2">
    <location>
        <begin position="160"/>
        <end position="182"/>
    </location>
</feature>
<evidence type="ECO:0000256" key="1">
    <source>
        <dbReference type="SAM" id="MobiDB-lite"/>
    </source>
</evidence>
<organism evidence="3 4">
    <name type="scientific">Aquisphaera giovannonii</name>
    <dbReference type="NCBI Taxonomy" id="406548"/>
    <lineage>
        <taxon>Bacteria</taxon>
        <taxon>Pseudomonadati</taxon>
        <taxon>Planctomycetota</taxon>
        <taxon>Planctomycetia</taxon>
        <taxon>Isosphaerales</taxon>
        <taxon>Isosphaeraceae</taxon>
        <taxon>Aquisphaera</taxon>
    </lineage>
</organism>
<dbReference type="Proteomes" id="UP000324233">
    <property type="component" value="Chromosome"/>
</dbReference>
<keyword evidence="2" id="KW-0472">Membrane</keyword>
<keyword evidence="2" id="KW-0812">Transmembrane</keyword>
<name>A0A5B9W2K7_9BACT</name>
<gene>
    <name evidence="3" type="ORF">OJF2_34170</name>
</gene>
<feature type="transmembrane region" description="Helical" evidence="2">
    <location>
        <begin position="194"/>
        <end position="216"/>
    </location>
</feature>
<dbReference type="EMBL" id="CP042997">
    <property type="protein sequence ID" value="QEH34872.1"/>
    <property type="molecule type" value="Genomic_DNA"/>
</dbReference>
<reference evidence="3 4" key="1">
    <citation type="submission" date="2019-08" db="EMBL/GenBank/DDBJ databases">
        <title>Deep-cultivation of Planctomycetes and their phenomic and genomic characterization uncovers novel biology.</title>
        <authorList>
            <person name="Wiegand S."/>
            <person name="Jogler M."/>
            <person name="Boedeker C."/>
            <person name="Pinto D."/>
            <person name="Vollmers J."/>
            <person name="Rivas-Marin E."/>
            <person name="Kohn T."/>
            <person name="Peeters S.H."/>
            <person name="Heuer A."/>
            <person name="Rast P."/>
            <person name="Oberbeckmann S."/>
            <person name="Bunk B."/>
            <person name="Jeske O."/>
            <person name="Meyerdierks A."/>
            <person name="Storesund J.E."/>
            <person name="Kallscheuer N."/>
            <person name="Luecker S."/>
            <person name="Lage O.M."/>
            <person name="Pohl T."/>
            <person name="Merkel B.J."/>
            <person name="Hornburger P."/>
            <person name="Mueller R.-W."/>
            <person name="Bruemmer F."/>
            <person name="Labrenz M."/>
            <person name="Spormann A.M."/>
            <person name="Op den Camp H."/>
            <person name="Overmann J."/>
            <person name="Amann R."/>
            <person name="Jetten M.S.M."/>
            <person name="Mascher T."/>
            <person name="Medema M.H."/>
            <person name="Devos D.P."/>
            <person name="Kaster A.-K."/>
            <person name="Ovreas L."/>
            <person name="Rohde M."/>
            <person name="Galperin M.Y."/>
            <person name="Jogler C."/>
        </authorList>
    </citation>
    <scope>NUCLEOTIDE SEQUENCE [LARGE SCALE GENOMIC DNA]</scope>
    <source>
        <strain evidence="3 4">OJF2</strain>
    </source>
</reference>
<evidence type="ECO:0000256" key="2">
    <source>
        <dbReference type="SAM" id="Phobius"/>
    </source>
</evidence>
<proteinExistence type="predicted"/>
<dbReference type="RefSeq" id="WP_148594740.1">
    <property type="nucleotide sequence ID" value="NZ_CP042997.1"/>
</dbReference>
<feature type="region of interest" description="Disordered" evidence="1">
    <location>
        <begin position="1"/>
        <end position="29"/>
    </location>
</feature>
<feature type="transmembrane region" description="Helical" evidence="2">
    <location>
        <begin position="236"/>
        <end position="257"/>
    </location>
</feature>
<sequence length="268" mass="26473">MSLPLPAERDESMASTPPPLPLPPDDGARAPAWLTGATTGAGLLAGAAAWSVGEAVLAAFPPPLTRTVVMGMEIFRPTFQDQSAADYRNGTMAFAALGGLLGLAMGIAGGLARRSVRAGLRAGAIGLVLGAALGAAASLALIAAYLRAADRSPEELSRDLFLPLAVHGGIWAACGLAGGAALGMGLGGPRGRVLQAAVGGLIGAAAGAVLYELIGASAFPADRTASPVSATRATRLMARLLVAGLAGLVAALVVNLPTAREDAAADRG</sequence>
<dbReference type="KEGG" id="agv:OJF2_34170"/>
<keyword evidence="2" id="KW-1133">Transmembrane helix</keyword>
<keyword evidence="4" id="KW-1185">Reference proteome</keyword>
<protein>
    <submittedName>
        <fullName evidence="3">Uncharacterized protein</fullName>
    </submittedName>
</protein>